<protein>
    <submittedName>
        <fullName evidence="1">Uncharacterized protein</fullName>
    </submittedName>
</protein>
<reference evidence="1 2" key="1">
    <citation type="submission" date="2013-11" db="EMBL/GenBank/DDBJ databases">
        <title>The Genome Sequence of Phytophthora parasitica P10297.</title>
        <authorList>
            <consortium name="The Broad Institute Genomics Platform"/>
            <person name="Russ C."/>
            <person name="Tyler B."/>
            <person name="Panabieres F."/>
            <person name="Shan W."/>
            <person name="Tripathy S."/>
            <person name="Grunwald N."/>
            <person name="Machado M."/>
            <person name="Johnson C.S."/>
            <person name="Walker B."/>
            <person name="Young S.K."/>
            <person name="Zeng Q."/>
            <person name="Gargeya S."/>
            <person name="Fitzgerald M."/>
            <person name="Haas B."/>
            <person name="Abouelleil A."/>
            <person name="Allen A.W."/>
            <person name="Alvarado L."/>
            <person name="Arachchi H.M."/>
            <person name="Berlin A.M."/>
            <person name="Chapman S.B."/>
            <person name="Gainer-Dewar J."/>
            <person name="Goldberg J."/>
            <person name="Griggs A."/>
            <person name="Gujja S."/>
            <person name="Hansen M."/>
            <person name="Howarth C."/>
            <person name="Imamovic A."/>
            <person name="Ireland A."/>
            <person name="Larimer J."/>
            <person name="McCowan C."/>
            <person name="Murphy C."/>
            <person name="Pearson M."/>
            <person name="Poon T.W."/>
            <person name="Priest M."/>
            <person name="Roberts A."/>
            <person name="Saif S."/>
            <person name="Shea T."/>
            <person name="Sisk P."/>
            <person name="Sykes S."/>
            <person name="Wortman J."/>
            <person name="Nusbaum C."/>
            <person name="Birren B."/>
        </authorList>
    </citation>
    <scope>NUCLEOTIDE SEQUENCE [LARGE SCALE GENOMIC DNA]</scope>
    <source>
        <strain evidence="1 2">P10297</strain>
    </source>
</reference>
<dbReference type="EMBL" id="ANIY01001629">
    <property type="protein sequence ID" value="ETP45977.1"/>
    <property type="molecule type" value="Genomic_DNA"/>
</dbReference>
<comment type="caution">
    <text evidence="1">The sequence shown here is derived from an EMBL/GenBank/DDBJ whole genome shotgun (WGS) entry which is preliminary data.</text>
</comment>
<accession>W2ZF47</accession>
<evidence type="ECO:0000313" key="1">
    <source>
        <dbReference type="EMBL" id="ETP45977.1"/>
    </source>
</evidence>
<dbReference type="OrthoDB" id="119265at2759"/>
<gene>
    <name evidence="1" type="ORF">F442_07716</name>
</gene>
<proteinExistence type="predicted"/>
<sequence>MRYMPPQLIEENKTQARRITELEKRMSGGITISSADTRQVSETTLDVDSSTINNVKLVKLKLRSASKSAAATWFEWYTRTPRLWEGCGVRQYKSQSKQIVNFMKLFLSHGFTLDPSSSGYSDRVMTVGNTAEANTKAFLRGKGMKSKLGSGLLKQLRLLHRNGAPKEVINDYRARLSVGQICGPAPVETKDFA</sequence>
<dbReference type="AlphaFoldDB" id="W2ZF47"/>
<organism evidence="1 2">
    <name type="scientific">Phytophthora nicotianae P10297</name>
    <dbReference type="NCBI Taxonomy" id="1317064"/>
    <lineage>
        <taxon>Eukaryota</taxon>
        <taxon>Sar</taxon>
        <taxon>Stramenopiles</taxon>
        <taxon>Oomycota</taxon>
        <taxon>Peronosporomycetes</taxon>
        <taxon>Peronosporales</taxon>
        <taxon>Peronosporaceae</taxon>
        <taxon>Phytophthora</taxon>
    </lineage>
</organism>
<evidence type="ECO:0000313" key="2">
    <source>
        <dbReference type="Proteomes" id="UP000018948"/>
    </source>
</evidence>
<name>W2ZF47_PHYNI</name>
<dbReference type="Proteomes" id="UP000018948">
    <property type="component" value="Unassembled WGS sequence"/>
</dbReference>